<dbReference type="AlphaFoldDB" id="A0A0F9RL73"/>
<feature type="compositionally biased region" description="Low complexity" evidence="1">
    <location>
        <begin position="131"/>
        <end position="140"/>
    </location>
</feature>
<proteinExistence type="predicted"/>
<gene>
    <name evidence="2" type="ORF">LCGC14_0581740</name>
</gene>
<sequence length="140" mass="15901">MSKKNRRNLLESLAARVDPKQHRDHLMQELTALKERASRTMIVVQHIENDPHAQEVEKAQVEQGYQQLESLDWRMEDIEARLAGMDDAHVESIAGPNRAARRLTRDGRNRKARLKYEAGKDFSEDDEDSGDPGSDPPATG</sequence>
<evidence type="ECO:0000256" key="1">
    <source>
        <dbReference type="SAM" id="MobiDB-lite"/>
    </source>
</evidence>
<feature type="region of interest" description="Disordered" evidence="1">
    <location>
        <begin position="99"/>
        <end position="140"/>
    </location>
</feature>
<protein>
    <submittedName>
        <fullName evidence="2">Uncharacterized protein</fullName>
    </submittedName>
</protein>
<feature type="compositionally biased region" description="Basic and acidic residues" evidence="1">
    <location>
        <begin position="103"/>
        <end position="122"/>
    </location>
</feature>
<comment type="caution">
    <text evidence="2">The sequence shown here is derived from an EMBL/GenBank/DDBJ whole genome shotgun (WGS) entry which is preliminary data.</text>
</comment>
<organism evidence="2">
    <name type="scientific">marine sediment metagenome</name>
    <dbReference type="NCBI Taxonomy" id="412755"/>
    <lineage>
        <taxon>unclassified sequences</taxon>
        <taxon>metagenomes</taxon>
        <taxon>ecological metagenomes</taxon>
    </lineage>
</organism>
<reference evidence="2" key="1">
    <citation type="journal article" date="2015" name="Nature">
        <title>Complex archaea that bridge the gap between prokaryotes and eukaryotes.</title>
        <authorList>
            <person name="Spang A."/>
            <person name="Saw J.H."/>
            <person name="Jorgensen S.L."/>
            <person name="Zaremba-Niedzwiedzka K."/>
            <person name="Martijn J."/>
            <person name="Lind A.E."/>
            <person name="van Eijk R."/>
            <person name="Schleper C."/>
            <person name="Guy L."/>
            <person name="Ettema T.J."/>
        </authorList>
    </citation>
    <scope>NUCLEOTIDE SEQUENCE</scope>
</reference>
<accession>A0A0F9RL73</accession>
<dbReference type="EMBL" id="LAZR01000882">
    <property type="protein sequence ID" value="KKN55499.1"/>
    <property type="molecule type" value="Genomic_DNA"/>
</dbReference>
<name>A0A0F9RL73_9ZZZZ</name>
<evidence type="ECO:0000313" key="2">
    <source>
        <dbReference type="EMBL" id="KKN55499.1"/>
    </source>
</evidence>